<keyword evidence="2" id="KW-1185">Reference proteome</keyword>
<evidence type="ECO:0008006" key="3">
    <source>
        <dbReference type="Google" id="ProtNLM"/>
    </source>
</evidence>
<protein>
    <recommendedName>
        <fullName evidence="3">GP-PDE domain-containing protein</fullName>
    </recommendedName>
</protein>
<dbReference type="SUPFAM" id="SSF51695">
    <property type="entry name" value="PLC-like phosphodiesterases"/>
    <property type="match status" value="1"/>
</dbReference>
<dbReference type="EMBL" id="JBHDLN010000002">
    <property type="protein sequence ID" value="MFB0841700.1"/>
    <property type="molecule type" value="Genomic_DNA"/>
</dbReference>
<dbReference type="InterPro" id="IPR017946">
    <property type="entry name" value="PLC-like_Pdiesterase_TIM-brl"/>
</dbReference>
<organism evidence="1 2">
    <name type="scientific">Paenibacillus oleatilyticus</name>
    <dbReference type="NCBI Taxonomy" id="2594886"/>
    <lineage>
        <taxon>Bacteria</taxon>
        <taxon>Bacillati</taxon>
        <taxon>Bacillota</taxon>
        <taxon>Bacilli</taxon>
        <taxon>Bacillales</taxon>
        <taxon>Paenibacillaceae</taxon>
        <taxon>Paenibacillus</taxon>
    </lineage>
</organism>
<gene>
    <name evidence="1" type="ORF">ACEU3E_05940</name>
</gene>
<dbReference type="Proteomes" id="UP001575622">
    <property type="component" value="Unassembled WGS sequence"/>
</dbReference>
<reference evidence="1 2" key="1">
    <citation type="submission" date="2024-09" db="EMBL/GenBank/DDBJ databases">
        <authorList>
            <person name="Makale K.P.P."/>
            <person name="Makhzoum A."/>
            <person name="Rantong G."/>
            <person name="Rahube T.O."/>
        </authorList>
    </citation>
    <scope>NUCLEOTIDE SEQUENCE [LARGE SCALE GENOMIC DNA]</scope>
    <source>
        <strain evidence="1 2">KM_D13</strain>
    </source>
</reference>
<name>A0ABV4UVM1_9BACL</name>
<evidence type="ECO:0000313" key="2">
    <source>
        <dbReference type="Proteomes" id="UP001575622"/>
    </source>
</evidence>
<comment type="caution">
    <text evidence="1">The sequence shown here is derived from an EMBL/GenBank/DDBJ whole genome shotgun (WGS) entry which is preliminary data.</text>
</comment>
<proteinExistence type="predicted"/>
<sequence length="88" mass="9505">MNGAAYVAAVWDLCSMAMQKGFAGINVDYPSCREALVQCAHEHGLLVWVYTLSESGMFPAYAGMKLDAVSTLDVSATATLRERMRAAL</sequence>
<dbReference type="Gene3D" id="3.20.20.190">
    <property type="entry name" value="Phosphatidylinositol (PI) phosphodiesterase"/>
    <property type="match status" value="1"/>
</dbReference>
<accession>A0ABV4UVM1</accession>
<evidence type="ECO:0000313" key="1">
    <source>
        <dbReference type="EMBL" id="MFB0841700.1"/>
    </source>
</evidence>
<dbReference type="RefSeq" id="WP_373949263.1">
    <property type="nucleotide sequence ID" value="NZ_JBHDLN010000002.1"/>
</dbReference>